<feature type="region of interest" description="Disordered" evidence="8">
    <location>
        <begin position="566"/>
        <end position="593"/>
    </location>
</feature>
<dbReference type="OrthoDB" id="1854502at2759"/>
<evidence type="ECO:0000259" key="9">
    <source>
        <dbReference type="PROSITE" id="PS50003"/>
    </source>
</evidence>
<keyword evidence="3" id="KW-0597">Phosphoprotein</keyword>
<gene>
    <name evidence="10" type="ORF">M408DRAFT_326714</name>
</gene>
<dbReference type="Gene3D" id="1.25.40.20">
    <property type="entry name" value="Ankyrin repeat-containing domain"/>
    <property type="match status" value="2"/>
</dbReference>
<evidence type="ECO:0000313" key="10">
    <source>
        <dbReference type="EMBL" id="KIM33052.1"/>
    </source>
</evidence>
<dbReference type="InterPro" id="IPR036770">
    <property type="entry name" value="Ankyrin_rpt-contain_sf"/>
</dbReference>
<feature type="repeat" description="ANK" evidence="6">
    <location>
        <begin position="93"/>
        <end position="126"/>
    </location>
</feature>
<protein>
    <recommendedName>
        <fullName evidence="9">PH domain-containing protein</fullName>
    </recommendedName>
</protein>
<keyword evidence="4" id="KW-0445">Lipid transport</keyword>
<dbReference type="GO" id="GO:0032934">
    <property type="term" value="F:sterol binding"/>
    <property type="evidence" value="ECO:0007669"/>
    <property type="project" value="TreeGrafter"/>
</dbReference>
<dbReference type="PROSITE" id="PS50003">
    <property type="entry name" value="PH_DOMAIN"/>
    <property type="match status" value="1"/>
</dbReference>
<evidence type="ECO:0000256" key="4">
    <source>
        <dbReference type="ARBA" id="ARBA00023055"/>
    </source>
</evidence>
<feature type="repeat" description="ANK" evidence="6">
    <location>
        <begin position="196"/>
        <end position="228"/>
    </location>
</feature>
<feature type="region of interest" description="Disordered" evidence="8">
    <location>
        <begin position="623"/>
        <end position="656"/>
    </location>
</feature>
<dbReference type="GO" id="GO:0005829">
    <property type="term" value="C:cytosol"/>
    <property type="evidence" value="ECO:0007669"/>
    <property type="project" value="TreeGrafter"/>
</dbReference>
<dbReference type="EMBL" id="KN824279">
    <property type="protein sequence ID" value="KIM33052.1"/>
    <property type="molecule type" value="Genomic_DNA"/>
</dbReference>
<dbReference type="FunFam" id="3.30.70.3490:FF:000033">
    <property type="match status" value="1"/>
</dbReference>
<dbReference type="GO" id="GO:0006897">
    <property type="term" value="P:endocytosis"/>
    <property type="evidence" value="ECO:0007669"/>
    <property type="project" value="TreeGrafter"/>
</dbReference>
<feature type="compositionally biased region" description="Low complexity" evidence="8">
    <location>
        <begin position="623"/>
        <end position="635"/>
    </location>
</feature>
<keyword evidence="6" id="KW-0040">ANK repeat</keyword>
<name>A0A0C2XW03_SERVB</name>
<dbReference type="FunFam" id="2.40.160.120:FF:000017">
    <property type="entry name" value="Oxysterol-binding protein homolog C2F12.05c"/>
    <property type="match status" value="1"/>
</dbReference>
<dbReference type="GO" id="GO:0005635">
    <property type="term" value="C:nuclear envelope"/>
    <property type="evidence" value="ECO:0007669"/>
    <property type="project" value="TreeGrafter"/>
</dbReference>
<evidence type="ECO:0000256" key="5">
    <source>
        <dbReference type="ARBA" id="ARBA00023121"/>
    </source>
</evidence>
<dbReference type="InterPro" id="IPR001849">
    <property type="entry name" value="PH_domain"/>
</dbReference>
<dbReference type="CDD" id="cd13292">
    <property type="entry name" value="PH_Osh1p_Osh2p_yeast"/>
    <property type="match status" value="1"/>
</dbReference>
<dbReference type="GO" id="GO:0006887">
    <property type="term" value="P:exocytosis"/>
    <property type="evidence" value="ECO:0007669"/>
    <property type="project" value="TreeGrafter"/>
</dbReference>
<keyword evidence="11" id="KW-1185">Reference proteome</keyword>
<dbReference type="PROSITE" id="PS50297">
    <property type="entry name" value="ANK_REP_REGION"/>
    <property type="match status" value="2"/>
</dbReference>
<keyword evidence="2" id="KW-0813">Transport</keyword>
<evidence type="ECO:0000313" key="11">
    <source>
        <dbReference type="Proteomes" id="UP000054097"/>
    </source>
</evidence>
<feature type="compositionally biased region" description="Basic residues" evidence="8">
    <location>
        <begin position="566"/>
        <end position="576"/>
    </location>
</feature>
<comment type="similarity">
    <text evidence="1 7">Belongs to the OSBP family.</text>
</comment>
<dbReference type="GO" id="GO:0034727">
    <property type="term" value="P:piecemeal microautophagy of the nucleus"/>
    <property type="evidence" value="ECO:0007669"/>
    <property type="project" value="TreeGrafter"/>
</dbReference>
<evidence type="ECO:0000256" key="7">
    <source>
        <dbReference type="RuleBase" id="RU003844"/>
    </source>
</evidence>
<keyword evidence="5" id="KW-0446">Lipid-binding</keyword>
<dbReference type="SMART" id="SM00248">
    <property type="entry name" value="ANK"/>
    <property type="match status" value="3"/>
</dbReference>
<dbReference type="SUPFAM" id="SSF144000">
    <property type="entry name" value="Oxysterol-binding protein-like"/>
    <property type="match status" value="1"/>
</dbReference>
<dbReference type="Gene3D" id="2.30.29.30">
    <property type="entry name" value="Pleckstrin-homology domain (PH domain)/Phosphotyrosine-binding domain (PTB)"/>
    <property type="match status" value="1"/>
</dbReference>
<dbReference type="InterPro" id="IPR018494">
    <property type="entry name" value="Oxysterol-bd_CS"/>
</dbReference>
<dbReference type="InterPro" id="IPR011993">
    <property type="entry name" value="PH-like_dom_sf"/>
</dbReference>
<dbReference type="AlphaFoldDB" id="A0A0C2XW03"/>
<dbReference type="InterPro" id="IPR002110">
    <property type="entry name" value="Ankyrin_rpt"/>
</dbReference>
<dbReference type="PROSITE" id="PS50088">
    <property type="entry name" value="ANK_REPEAT"/>
    <property type="match status" value="2"/>
</dbReference>
<organism evidence="10 11">
    <name type="scientific">Serendipita vermifera MAFF 305830</name>
    <dbReference type="NCBI Taxonomy" id="933852"/>
    <lineage>
        <taxon>Eukaryota</taxon>
        <taxon>Fungi</taxon>
        <taxon>Dikarya</taxon>
        <taxon>Basidiomycota</taxon>
        <taxon>Agaricomycotina</taxon>
        <taxon>Agaricomycetes</taxon>
        <taxon>Sebacinales</taxon>
        <taxon>Serendipitaceae</taxon>
        <taxon>Serendipita</taxon>
    </lineage>
</organism>
<reference evidence="11" key="2">
    <citation type="submission" date="2015-01" db="EMBL/GenBank/DDBJ databases">
        <title>Evolutionary Origins and Diversification of the Mycorrhizal Mutualists.</title>
        <authorList>
            <consortium name="DOE Joint Genome Institute"/>
            <consortium name="Mycorrhizal Genomics Consortium"/>
            <person name="Kohler A."/>
            <person name="Kuo A."/>
            <person name="Nagy L.G."/>
            <person name="Floudas D."/>
            <person name="Copeland A."/>
            <person name="Barry K.W."/>
            <person name="Cichocki N."/>
            <person name="Veneault-Fourrey C."/>
            <person name="LaButti K."/>
            <person name="Lindquist E.A."/>
            <person name="Lipzen A."/>
            <person name="Lundell T."/>
            <person name="Morin E."/>
            <person name="Murat C."/>
            <person name="Riley R."/>
            <person name="Ohm R."/>
            <person name="Sun H."/>
            <person name="Tunlid A."/>
            <person name="Henrissat B."/>
            <person name="Grigoriev I.V."/>
            <person name="Hibbett D.S."/>
            <person name="Martin F."/>
        </authorList>
    </citation>
    <scope>NUCLEOTIDE SEQUENCE [LARGE SCALE GENOMIC DNA]</scope>
    <source>
        <strain evidence="11">MAFF 305830</strain>
    </source>
</reference>
<dbReference type="SUPFAM" id="SSF48403">
    <property type="entry name" value="Ankyrin repeat"/>
    <property type="match status" value="1"/>
</dbReference>
<dbReference type="Pfam" id="PF12796">
    <property type="entry name" value="Ank_2"/>
    <property type="match status" value="1"/>
</dbReference>
<dbReference type="GO" id="GO:0030011">
    <property type="term" value="P:maintenance of cell polarity"/>
    <property type="evidence" value="ECO:0007669"/>
    <property type="project" value="TreeGrafter"/>
</dbReference>
<dbReference type="InterPro" id="IPR037239">
    <property type="entry name" value="OSBP_sf"/>
</dbReference>
<dbReference type="Gene3D" id="2.40.160.120">
    <property type="match status" value="1"/>
</dbReference>
<dbReference type="Pfam" id="PF01237">
    <property type="entry name" value="Oxysterol_BP"/>
    <property type="match status" value="1"/>
</dbReference>
<evidence type="ECO:0000256" key="2">
    <source>
        <dbReference type="ARBA" id="ARBA00022448"/>
    </source>
</evidence>
<dbReference type="GO" id="GO:0005886">
    <property type="term" value="C:plasma membrane"/>
    <property type="evidence" value="ECO:0007669"/>
    <property type="project" value="TreeGrafter"/>
</dbReference>
<evidence type="ECO:0000256" key="6">
    <source>
        <dbReference type="PROSITE-ProRule" id="PRU00023"/>
    </source>
</evidence>
<dbReference type="STRING" id="933852.A0A0C2XW03"/>
<dbReference type="HOGENOM" id="CLU_001040_1_0_1"/>
<dbReference type="InterPro" id="IPR000648">
    <property type="entry name" value="Oxysterol-bd"/>
</dbReference>
<accession>A0A0C2XW03</accession>
<dbReference type="SUPFAM" id="SSF50729">
    <property type="entry name" value="PH domain-like"/>
    <property type="match status" value="1"/>
</dbReference>
<feature type="compositionally biased region" description="Low complexity" evidence="8">
    <location>
        <begin position="414"/>
        <end position="430"/>
    </location>
</feature>
<dbReference type="PROSITE" id="PS01013">
    <property type="entry name" value="OSBP"/>
    <property type="match status" value="1"/>
</dbReference>
<dbReference type="GO" id="GO:0097038">
    <property type="term" value="C:perinuclear endoplasmic reticulum"/>
    <property type="evidence" value="ECO:0007669"/>
    <property type="project" value="TreeGrafter"/>
</dbReference>
<dbReference type="SMART" id="SM00233">
    <property type="entry name" value="PH"/>
    <property type="match status" value="1"/>
</dbReference>
<dbReference type="GO" id="GO:0006869">
    <property type="term" value="P:lipid transport"/>
    <property type="evidence" value="ECO:0007669"/>
    <property type="project" value="UniProtKB-KW"/>
</dbReference>
<dbReference type="Pfam" id="PF00169">
    <property type="entry name" value="PH"/>
    <property type="match status" value="1"/>
</dbReference>
<dbReference type="PANTHER" id="PTHR10972">
    <property type="entry name" value="OXYSTEROL-BINDING PROTEIN-RELATED"/>
    <property type="match status" value="1"/>
</dbReference>
<sequence>MSEVSANSQSASRSNDALFKVKLIAALRSGDPALIVPLISELNKGSRSSLDNPINEAAAAALHLAIKCASCDTVQLLLQQRPVSPNAIDPPESGISALHLAASLGRGDVVTLLLDQEGVDDTLRNAEGKTCLEVAKTREVIRIIQDSRSLLSASYLSLLRTYILSPATAQAPEALLRLLQSPRIRNVDLNQLDAASGNALLHEAVKRKDLRLIEIAVRSGADVFVRDRRGRGLSEVAGKDDRIKAYLRQFVNQDIGLLEPPSLTATQEPTMRGYLNKYGNVAKGYNNRWFVLKDGMLSYYRHQDDENLACRGSLSMRNARVKASSTDKLRFEVHASTRNGEGVPEKWYMKAQHAVEVTRWVQSLQRAIDWSQRGGRGNDSDAGSIASVRTDGALSSGASPKKRFSRVTKGSVFGSIKRSGSSKRGSPASSLHHEPLQTTAPDHYSSDEDDSTKASSQDRPPHHDSFELLGNTATTHIELAAQLLAGLDEVKRSDPAAEETRASLKSTISQAQHMVSEYVRMSQDREAWFQSKLARERERAGIWEDSLRKVVQEGEELEEELKRTIKQNKQQKRRSKIFQEADQEATVRQNPVRRVSLAPSTEVAIAPALSPVAEKSPILMVSSQIPSQPSSPASPRHTYQSRVVASRQSNYSDGSDSDEFFDAVEANALPNMVVPEPLKTNSVMRTDQQWINASLFEGYAHPRERLALSADNRPPVSLWAVLKGAIGKDLTRISFPVFFNEPTSMLQRMAEDMEFSECLDAAANEQDPIKRIAYVAAFAMSNYSSTIGRIAKPFNPMLGETFEYVRLDRQYKYVSEQVSHHPPISACWADSPRWHYYGEVDAKNKFAGKSFEIKPTGVAHANLKLPKAWAPTYPAAGEPDKDKVIEHYSWKKVTTNVSGFILGNPTIDHYGEMRVTNHRTRDQCILTFKPRGWRDSFEISGKVLNARGEVQYDIAGRWNNQLVARKAGNHTTDLLPDVAIGDAQTSSNQPYEYILLWRNTVKPTAPFNLTPFAITLNDCPDTLKPYLPPTDCRLRPDQRAFELGLYEQANGLKSDQEDLQRATRRQREAGQLPPHAPRWFSATVDLDSNERYWAPKMYGDQLEYWYQRERVVNGVKASTPVEWKDVEPIFVEADL</sequence>
<proteinExistence type="inferred from homology"/>
<feature type="compositionally biased region" description="Polar residues" evidence="8">
    <location>
        <begin position="637"/>
        <end position="654"/>
    </location>
</feature>
<evidence type="ECO:0000256" key="8">
    <source>
        <dbReference type="SAM" id="MobiDB-lite"/>
    </source>
</evidence>
<evidence type="ECO:0000256" key="3">
    <source>
        <dbReference type="ARBA" id="ARBA00022553"/>
    </source>
</evidence>
<dbReference type="PANTHER" id="PTHR10972:SF205">
    <property type="entry name" value="OXYSTEROL-BINDING PROTEIN 1"/>
    <property type="match status" value="1"/>
</dbReference>
<feature type="domain" description="PH" evidence="9">
    <location>
        <begin position="268"/>
        <end position="369"/>
    </location>
</feature>
<evidence type="ECO:0000256" key="1">
    <source>
        <dbReference type="ARBA" id="ARBA00008842"/>
    </source>
</evidence>
<reference evidence="10 11" key="1">
    <citation type="submission" date="2014-04" db="EMBL/GenBank/DDBJ databases">
        <authorList>
            <consortium name="DOE Joint Genome Institute"/>
            <person name="Kuo A."/>
            <person name="Zuccaro A."/>
            <person name="Kohler A."/>
            <person name="Nagy L.G."/>
            <person name="Floudas D."/>
            <person name="Copeland A."/>
            <person name="Barry K.W."/>
            <person name="Cichocki N."/>
            <person name="Veneault-Fourrey C."/>
            <person name="LaButti K."/>
            <person name="Lindquist E.A."/>
            <person name="Lipzen A."/>
            <person name="Lundell T."/>
            <person name="Morin E."/>
            <person name="Murat C."/>
            <person name="Sun H."/>
            <person name="Tunlid A."/>
            <person name="Henrissat B."/>
            <person name="Grigoriev I.V."/>
            <person name="Hibbett D.S."/>
            <person name="Martin F."/>
            <person name="Nordberg H.P."/>
            <person name="Cantor M.N."/>
            <person name="Hua S.X."/>
        </authorList>
    </citation>
    <scope>NUCLEOTIDE SEQUENCE [LARGE SCALE GENOMIC DNA]</scope>
    <source>
        <strain evidence="10 11">MAFF 305830</strain>
    </source>
</reference>
<feature type="region of interest" description="Disordered" evidence="8">
    <location>
        <begin position="371"/>
        <end position="467"/>
    </location>
</feature>
<dbReference type="Proteomes" id="UP000054097">
    <property type="component" value="Unassembled WGS sequence"/>
</dbReference>